<organism evidence="2 3">
    <name type="scientific">Sphingobium lactosutens DS20</name>
    <dbReference type="NCBI Taxonomy" id="1331060"/>
    <lineage>
        <taxon>Bacteria</taxon>
        <taxon>Pseudomonadati</taxon>
        <taxon>Pseudomonadota</taxon>
        <taxon>Alphaproteobacteria</taxon>
        <taxon>Sphingomonadales</taxon>
        <taxon>Sphingomonadaceae</taxon>
        <taxon>Sphingobium</taxon>
    </lineage>
</organism>
<protein>
    <submittedName>
        <fullName evidence="2">Uncharacterized protein</fullName>
    </submittedName>
</protein>
<dbReference type="AlphaFoldDB" id="T0HUL3"/>
<gene>
    <name evidence="2" type="ORF">RLDS_06680</name>
</gene>
<proteinExistence type="predicted"/>
<evidence type="ECO:0000256" key="1">
    <source>
        <dbReference type="SAM" id="MobiDB-lite"/>
    </source>
</evidence>
<reference evidence="2 3" key="1">
    <citation type="journal article" date="2013" name="Genome Announc.">
        <title>Draft Genome Sequence of Sphingobium lactosutens Strain DS20T, Isolated from a Hexachlorocyclohexane Dumpsite.</title>
        <authorList>
            <person name="Kumar R."/>
            <person name="Dwivedi V."/>
            <person name="Negi V."/>
            <person name="Khurana J.P."/>
            <person name="Lal R."/>
        </authorList>
    </citation>
    <scope>NUCLEOTIDE SEQUENCE [LARGE SCALE GENOMIC DNA]</scope>
    <source>
        <strain evidence="2 3">DS20</strain>
    </source>
</reference>
<name>T0HUL3_9SPHN</name>
<dbReference type="Proteomes" id="UP000015531">
    <property type="component" value="Unassembled WGS sequence"/>
</dbReference>
<evidence type="ECO:0000313" key="3">
    <source>
        <dbReference type="Proteomes" id="UP000015531"/>
    </source>
</evidence>
<feature type="region of interest" description="Disordered" evidence="1">
    <location>
        <begin position="1"/>
        <end position="20"/>
    </location>
</feature>
<keyword evidence="3" id="KW-1185">Reference proteome</keyword>
<accession>T0HUL3</accession>
<evidence type="ECO:0000313" key="2">
    <source>
        <dbReference type="EMBL" id="EQB16797.1"/>
    </source>
</evidence>
<dbReference type="EMBL" id="ATDP01000074">
    <property type="protein sequence ID" value="EQB16797.1"/>
    <property type="molecule type" value="Genomic_DNA"/>
</dbReference>
<comment type="caution">
    <text evidence="2">The sequence shown here is derived from an EMBL/GenBank/DDBJ whole genome shotgun (WGS) entry which is preliminary data.</text>
</comment>
<sequence>MLAAMMEESSPPETPIRIEGYREDHGETTFWIVRRRISDDPEISDAVSGCAWSHGDHIASILIDESQMQQAVPGSNSDSPLRGVTDFGSPRAYICAARSSHDTAGVQYPVSAMISGSDPMTQDPGVLV</sequence>